<evidence type="ECO:0000313" key="2">
    <source>
        <dbReference type="Proteomes" id="UP000254487"/>
    </source>
</evidence>
<protein>
    <submittedName>
        <fullName evidence="1">Uncharacterized protein</fullName>
    </submittedName>
</protein>
<dbReference type="AlphaFoldDB" id="A0A378APF5"/>
<dbReference type="EMBL" id="UGLW01000003">
    <property type="protein sequence ID" value="STV15811.1"/>
    <property type="molecule type" value="Genomic_DNA"/>
</dbReference>
<name>A0A378APF5_KLEPO</name>
<reference evidence="1 2" key="1">
    <citation type="submission" date="2018-06" db="EMBL/GenBank/DDBJ databases">
        <authorList>
            <consortium name="Pathogen Informatics"/>
            <person name="Doyle S."/>
        </authorList>
    </citation>
    <scope>NUCLEOTIDE SEQUENCE [LARGE SCALE GENOMIC DNA]</scope>
    <source>
        <strain evidence="1 2">NCTC10313</strain>
    </source>
</reference>
<evidence type="ECO:0000313" key="1">
    <source>
        <dbReference type="EMBL" id="STV15811.1"/>
    </source>
</evidence>
<organism evidence="1 2">
    <name type="scientific">Klebsiella pneumoniae subsp. ozaenae</name>
    <dbReference type="NCBI Taxonomy" id="574"/>
    <lineage>
        <taxon>Bacteria</taxon>
        <taxon>Pseudomonadati</taxon>
        <taxon>Pseudomonadota</taxon>
        <taxon>Gammaproteobacteria</taxon>
        <taxon>Enterobacterales</taxon>
        <taxon>Enterobacteriaceae</taxon>
        <taxon>Klebsiella/Raoultella group</taxon>
        <taxon>Klebsiella</taxon>
        <taxon>Klebsiella pneumoniae complex</taxon>
    </lineage>
</organism>
<dbReference type="Proteomes" id="UP000254487">
    <property type="component" value="Unassembled WGS sequence"/>
</dbReference>
<sequence length="121" mass="13800">MHTDVYTLKTPLDTLSWLCLLESELLSIRAFQRLDLHTDRDEPNELTFLEDSIIGTGTAYGWFVFLLGEGDIPPLPDTSKNLLFTLDELGKEINRPFWEKGVDEGIQDARCDRAIAALERM</sequence>
<accession>A0A378APF5</accession>
<gene>
    <name evidence="1" type="ORF">NCTC10313_06073</name>
</gene>
<proteinExistence type="predicted"/>